<name>A0AAV4CKC9_9GAST</name>
<feature type="region of interest" description="Disordered" evidence="2">
    <location>
        <begin position="232"/>
        <end position="259"/>
    </location>
</feature>
<proteinExistence type="predicted"/>
<evidence type="ECO:0000313" key="4">
    <source>
        <dbReference type="Proteomes" id="UP000735302"/>
    </source>
</evidence>
<feature type="repeat" description="WD" evidence="1">
    <location>
        <begin position="1"/>
        <end position="24"/>
    </location>
</feature>
<keyword evidence="1" id="KW-0853">WD repeat</keyword>
<keyword evidence="4" id="KW-1185">Reference proteome</keyword>
<dbReference type="InterPro" id="IPR001680">
    <property type="entry name" value="WD40_rpt"/>
</dbReference>
<evidence type="ECO:0000256" key="2">
    <source>
        <dbReference type="SAM" id="MobiDB-lite"/>
    </source>
</evidence>
<feature type="compositionally biased region" description="Polar residues" evidence="2">
    <location>
        <begin position="248"/>
        <end position="259"/>
    </location>
</feature>
<evidence type="ECO:0000313" key="3">
    <source>
        <dbReference type="EMBL" id="GFO32172.1"/>
    </source>
</evidence>
<protein>
    <submittedName>
        <fullName evidence="3">WD repeat-containing protein on y chromosome</fullName>
    </submittedName>
</protein>
<feature type="compositionally biased region" description="Basic and acidic residues" evidence="2">
    <location>
        <begin position="102"/>
        <end position="116"/>
    </location>
</feature>
<feature type="region of interest" description="Disordered" evidence="2">
    <location>
        <begin position="102"/>
        <end position="131"/>
    </location>
</feature>
<dbReference type="Proteomes" id="UP000735302">
    <property type="component" value="Unassembled WGS sequence"/>
</dbReference>
<reference evidence="3 4" key="1">
    <citation type="journal article" date="2021" name="Elife">
        <title>Chloroplast acquisition without the gene transfer in kleptoplastic sea slugs, Plakobranchus ocellatus.</title>
        <authorList>
            <person name="Maeda T."/>
            <person name="Takahashi S."/>
            <person name="Yoshida T."/>
            <person name="Shimamura S."/>
            <person name="Takaki Y."/>
            <person name="Nagai Y."/>
            <person name="Toyoda A."/>
            <person name="Suzuki Y."/>
            <person name="Arimoto A."/>
            <person name="Ishii H."/>
            <person name="Satoh N."/>
            <person name="Nishiyama T."/>
            <person name="Hasebe M."/>
            <person name="Maruyama T."/>
            <person name="Minagawa J."/>
            <person name="Obokata J."/>
            <person name="Shigenobu S."/>
        </authorList>
    </citation>
    <scope>NUCLEOTIDE SEQUENCE [LARGE SCALE GENOMIC DNA]</scope>
</reference>
<dbReference type="PROSITE" id="PS50082">
    <property type="entry name" value="WD_REPEATS_2"/>
    <property type="match status" value="1"/>
</dbReference>
<organism evidence="3 4">
    <name type="scientific">Plakobranchus ocellatus</name>
    <dbReference type="NCBI Taxonomy" id="259542"/>
    <lineage>
        <taxon>Eukaryota</taxon>
        <taxon>Metazoa</taxon>
        <taxon>Spiralia</taxon>
        <taxon>Lophotrochozoa</taxon>
        <taxon>Mollusca</taxon>
        <taxon>Gastropoda</taxon>
        <taxon>Heterobranchia</taxon>
        <taxon>Euthyneura</taxon>
        <taxon>Panpulmonata</taxon>
        <taxon>Sacoglossa</taxon>
        <taxon>Placobranchoidea</taxon>
        <taxon>Plakobranchidae</taxon>
        <taxon>Plakobranchus</taxon>
    </lineage>
</organism>
<accession>A0AAV4CKC9</accession>
<dbReference type="EMBL" id="BLXT01006566">
    <property type="protein sequence ID" value="GFO32172.1"/>
    <property type="molecule type" value="Genomic_DNA"/>
</dbReference>
<evidence type="ECO:0000256" key="1">
    <source>
        <dbReference type="PROSITE-ProRule" id="PRU00221"/>
    </source>
</evidence>
<comment type="caution">
    <text evidence="3">The sequence shown here is derived from an EMBL/GenBank/DDBJ whole genome shotgun (WGS) entry which is preliminary data.</text>
</comment>
<sequence length="259" mass="29721">MTVELIEERNVILTSSQDRTVRLWTKNCTHIGTFGEHWKPLPKYVGPVVDSHPRIPKDLLRCASARSLGTLHNGHMPHWKVACTAVRRHILELQRERQMEEAREKLKAERRERGEPTSDDDDVSGEKPVSKVLGRYYQPKHRYKGPLTTQAQGFPDLKLLRDKCAPYSSIPPRDFYPLVPLYSQTTLIDVDSRRRKKSKRSLRQMLQQFSSVCGELGEHHRKDQSVYSITSGVSDHCSSDASNKKKPNTANESQGKFFT</sequence>
<gene>
    <name evidence="3" type="ORF">PoB_005867700</name>
</gene>
<dbReference type="AlphaFoldDB" id="A0AAV4CKC9"/>